<keyword evidence="4" id="KW-0602">Photosynthesis</keyword>
<protein>
    <recommendedName>
        <fullName evidence="14">Cytochrome f large domain-containing protein</fullName>
    </recommendedName>
</protein>
<reference evidence="15" key="1">
    <citation type="submission" date="2021-01" db="EMBL/GenBank/DDBJ databases">
        <authorList>
            <person name="Corre E."/>
            <person name="Pelletier E."/>
            <person name="Niang G."/>
            <person name="Scheremetjew M."/>
            <person name="Finn R."/>
            <person name="Kale V."/>
            <person name="Holt S."/>
            <person name="Cochrane G."/>
            <person name="Meng A."/>
            <person name="Brown T."/>
            <person name="Cohen L."/>
        </authorList>
    </citation>
    <scope>NUCLEOTIDE SEQUENCE</scope>
    <source>
        <strain evidence="15">NIES-381</strain>
    </source>
</reference>
<dbReference type="PRINTS" id="PR00610">
    <property type="entry name" value="CYTOCHROMEF"/>
</dbReference>
<proteinExistence type="inferred from homology"/>
<keyword evidence="12" id="KW-0472">Membrane</keyword>
<organism evidence="15">
    <name type="scientific">Eutreptiella gymnastica</name>
    <dbReference type="NCBI Taxonomy" id="73025"/>
    <lineage>
        <taxon>Eukaryota</taxon>
        <taxon>Discoba</taxon>
        <taxon>Euglenozoa</taxon>
        <taxon>Euglenida</taxon>
        <taxon>Spirocuta</taxon>
        <taxon>Euglenophyceae</taxon>
        <taxon>Eutreptiales</taxon>
        <taxon>Eutreptiaceae</taxon>
        <taxon>Eutreptiella</taxon>
    </lineage>
</organism>
<dbReference type="InterPro" id="IPR024094">
    <property type="entry name" value="Cyt_f_lg_dom"/>
</dbReference>
<keyword evidence="8" id="KW-0249">Electron transport</keyword>
<dbReference type="Pfam" id="PF01333">
    <property type="entry name" value="Apocytochr_F_C"/>
    <property type="match status" value="1"/>
</dbReference>
<dbReference type="GO" id="GO:0009055">
    <property type="term" value="F:electron transfer activity"/>
    <property type="evidence" value="ECO:0007669"/>
    <property type="project" value="InterPro"/>
</dbReference>
<evidence type="ECO:0000256" key="13">
    <source>
        <dbReference type="PIRSR" id="PIRSR602325-50"/>
    </source>
</evidence>
<evidence type="ECO:0000256" key="5">
    <source>
        <dbReference type="ARBA" id="ARBA00022617"/>
    </source>
</evidence>
<keyword evidence="7 13" id="KW-0479">Metal-binding</keyword>
<dbReference type="InterPro" id="IPR002325">
    <property type="entry name" value="Cyt_f"/>
</dbReference>
<dbReference type="GO" id="GO:0020037">
    <property type="term" value="F:heme binding"/>
    <property type="evidence" value="ECO:0007669"/>
    <property type="project" value="InterPro"/>
</dbReference>
<name>A0A7S1IY27_9EUGL</name>
<keyword evidence="10 13" id="KW-0408">Iron</keyword>
<feature type="domain" description="Cytochrome f large" evidence="14">
    <location>
        <begin position="162"/>
        <end position="214"/>
    </location>
</feature>
<comment type="similarity">
    <text evidence="2">Belongs to the cytochrome f family.</text>
</comment>
<keyword evidence="3" id="KW-0813">Transport</keyword>
<dbReference type="GO" id="GO:0015979">
    <property type="term" value="P:photosynthesis"/>
    <property type="evidence" value="ECO:0007669"/>
    <property type="project" value="UniProtKB-KW"/>
</dbReference>
<dbReference type="GO" id="GO:0042651">
    <property type="term" value="C:thylakoid membrane"/>
    <property type="evidence" value="ECO:0007669"/>
    <property type="project" value="InterPro"/>
</dbReference>
<keyword evidence="9" id="KW-1133">Transmembrane helix</keyword>
<sequence>MPVVSRDVMVGSAIGALCMVGVLALSSTSQTTYLAAPATTTVSGQTAVRPMAGIPMARQAPLYAAQDSVNMAEFAEEQFVAEAPEFVAAAPAQGSLTGVLAGLLAVPLAVASFFMLKQKPTRTVDNKMYVNIDDVVTGAKKGAVAAAMIGATAATATPALAYPIFAQQGFKNPREATGRLVCANCHLAQKKTEIEVPQSVLPDQVFEAVAKVPNVRAPVVPNAGSLVAPVSLPRTAETLNDLNGTIVYKNGSPVEYLQKDGIPIAQSVADLGNVPPNTVFKYTIKVPYDQSLKQVGAKGKPADLNVGAVIVLPDGFTLAPEDRIPEKLKEEMAGLTFQQYSDEQPNIFVAGPIPGKQYEEMHLALLSPDPKTNKNVHYGTLPIYVGGNRGRGQVYPSGEKSNNNMYASTVAGTVSDIKEEKRVFTVTITGADGSKTEEVLPVGATLIVDKGDEVAVGQPLTTNPNVGGFGQTEDEIVLQDPSRVQALLLFFGAVLATQTLLVVKKKQYEQVQLSEMNF</sequence>
<keyword evidence="6" id="KW-0812">Transmembrane</keyword>
<evidence type="ECO:0000256" key="8">
    <source>
        <dbReference type="ARBA" id="ARBA00022982"/>
    </source>
</evidence>
<dbReference type="PROSITE" id="PS51010">
    <property type="entry name" value="CYTF"/>
    <property type="match status" value="1"/>
</dbReference>
<dbReference type="InterPro" id="IPR036826">
    <property type="entry name" value="Cyt_f_lg_dom_sf"/>
</dbReference>
<evidence type="ECO:0000256" key="7">
    <source>
        <dbReference type="ARBA" id="ARBA00022723"/>
    </source>
</evidence>
<keyword evidence="5 13" id="KW-0349">Heme</keyword>
<dbReference type="InterPro" id="IPR011054">
    <property type="entry name" value="Rudment_hybrid_motif"/>
</dbReference>
<dbReference type="SUPFAM" id="SSF51246">
    <property type="entry name" value="Rudiment single hybrid motif"/>
    <property type="match status" value="1"/>
</dbReference>
<evidence type="ECO:0000313" key="15">
    <source>
        <dbReference type="EMBL" id="CAD9026488.1"/>
    </source>
</evidence>
<dbReference type="GO" id="GO:0005506">
    <property type="term" value="F:iron ion binding"/>
    <property type="evidence" value="ECO:0007669"/>
    <property type="project" value="InterPro"/>
</dbReference>
<evidence type="ECO:0000256" key="3">
    <source>
        <dbReference type="ARBA" id="ARBA00022448"/>
    </source>
</evidence>
<evidence type="ECO:0000256" key="4">
    <source>
        <dbReference type="ARBA" id="ARBA00022531"/>
    </source>
</evidence>
<accession>A0A7S1IY27</accession>
<comment type="cofactor">
    <cofactor evidence="13">
        <name>heme</name>
        <dbReference type="ChEBI" id="CHEBI:30413"/>
    </cofactor>
    <text evidence="13">Binds 1 heme group covalently.</text>
</comment>
<dbReference type="InterPro" id="IPR024058">
    <property type="entry name" value="Cyt-f_TM"/>
</dbReference>
<dbReference type="Pfam" id="PF16639">
    <property type="entry name" value="Apocytochr_F_N"/>
    <property type="match status" value="2"/>
</dbReference>
<dbReference type="Gene3D" id="2.60.40.830">
    <property type="entry name" value="Cytochrome f large domain"/>
    <property type="match status" value="2"/>
</dbReference>
<evidence type="ECO:0000256" key="1">
    <source>
        <dbReference type="ARBA" id="ARBA00004167"/>
    </source>
</evidence>
<gene>
    <name evidence="15" type="ORF">EGYM00392_LOCUS37618</name>
</gene>
<feature type="domain" description="Cytochrome f large" evidence="14">
    <location>
        <begin position="273"/>
        <end position="390"/>
    </location>
</feature>
<evidence type="ECO:0000256" key="2">
    <source>
        <dbReference type="ARBA" id="ARBA00008923"/>
    </source>
</evidence>
<evidence type="ECO:0000256" key="6">
    <source>
        <dbReference type="ARBA" id="ARBA00022692"/>
    </source>
</evidence>
<dbReference type="AlphaFoldDB" id="A0A7S1IY27"/>
<evidence type="ECO:0000256" key="12">
    <source>
        <dbReference type="ARBA" id="ARBA00023136"/>
    </source>
</evidence>
<evidence type="ECO:0000259" key="14">
    <source>
        <dbReference type="Pfam" id="PF16639"/>
    </source>
</evidence>
<feature type="binding site" description="covalent" evidence="13">
    <location>
        <position position="182"/>
    </location>
    <ligand>
        <name>heme</name>
        <dbReference type="ChEBI" id="CHEBI:30413"/>
    </ligand>
</feature>
<evidence type="ECO:0000256" key="9">
    <source>
        <dbReference type="ARBA" id="ARBA00022989"/>
    </source>
</evidence>
<dbReference type="EMBL" id="HBGA01100948">
    <property type="protein sequence ID" value="CAD9026488.1"/>
    <property type="molecule type" value="Transcribed_RNA"/>
</dbReference>
<dbReference type="Gene3D" id="2.40.50.100">
    <property type="match status" value="1"/>
</dbReference>
<feature type="binding site" description="covalent" evidence="13">
    <location>
        <position position="185"/>
    </location>
    <ligand>
        <name>heme</name>
        <dbReference type="ChEBI" id="CHEBI:30413"/>
    </ligand>
</feature>
<evidence type="ECO:0000256" key="10">
    <source>
        <dbReference type="ARBA" id="ARBA00023004"/>
    </source>
</evidence>
<dbReference type="PANTHER" id="PTHR33288:SF10">
    <property type="entry name" value="CYTOCHROME F"/>
    <property type="match status" value="1"/>
</dbReference>
<dbReference type="PANTHER" id="PTHR33288">
    <property type="match status" value="1"/>
</dbReference>
<dbReference type="Gene3D" id="1.20.5.700">
    <property type="entry name" value="Single helix bin"/>
    <property type="match status" value="1"/>
</dbReference>
<dbReference type="SUPFAM" id="SSF103431">
    <property type="entry name" value="Cytochrome f subunit of the cytochrome b6f complex, transmembrane anchor"/>
    <property type="match status" value="1"/>
</dbReference>
<evidence type="ECO:0000256" key="11">
    <source>
        <dbReference type="ARBA" id="ARBA00023078"/>
    </source>
</evidence>
<feature type="binding site" description="axial binding residue" evidence="13">
    <location>
        <position position="186"/>
    </location>
    <ligand>
        <name>heme</name>
        <dbReference type="ChEBI" id="CHEBI:30413"/>
    </ligand>
    <ligandPart>
        <name>Fe</name>
        <dbReference type="ChEBI" id="CHEBI:18248"/>
    </ligandPart>
</feature>
<comment type="subcellular location">
    <subcellularLocation>
        <location evidence="1">Membrane</location>
        <topology evidence="1">Single-pass membrane protein</topology>
    </subcellularLocation>
</comment>
<feature type="binding site" description="axial binding residue" evidence="13">
    <location>
        <position position="162"/>
    </location>
    <ligand>
        <name>heme</name>
        <dbReference type="ChEBI" id="CHEBI:30413"/>
    </ligand>
    <ligandPart>
        <name>Fe</name>
        <dbReference type="ChEBI" id="CHEBI:18248"/>
    </ligandPart>
</feature>
<dbReference type="SUPFAM" id="SSF49441">
    <property type="entry name" value="Cytochrome f, large domain"/>
    <property type="match status" value="2"/>
</dbReference>
<keyword evidence="11" id="KW-0793">Thylakoid</keyword>